<comment type="caution">
    <text evidence="7">The sequence shown here is derived from an EMBL/GenBank/DDBJ whole genome shotgun (WGS) entry which is preliminary data.</text>
</comment>
<feature type="region of interest" description="Disordered" evidence="4">
    <location>
        <begin position="76"/>
        <end position="95"/>
    </location>
</feature>
<accession>T0ZM61</accession>
<reference evidence="7" key="2">
    <citation type="journal article" date="2014" name="ISME J.">
        <title>Microbial stratification in low pH oxic and suboxic macroscopic growths along an acid mine drainage.</title>
        <authorList>
            <person name="Mendez-Garcia C."/>
            <person name="Mesa V."/>
            <person name="Sprenger R.R."/>
            <person name="Richter M."/>
            <person name="Diez M.S."/>
            <person name="Solano J."/>
            <person name="Bargiela R."/>
            <person name="Golyshina O.V."/>
            <person name="Manteca A."/>
            <person name="Ramos J.L."/>
            <person name="Gallego J.R."/>
            <person name="Llorente I."/>
            <person name="Martins Dos Santos V.A."/>
            <person name="Jensen O.N."/>
            <person name="Pelaez A.I."/>
            <person name="Sanchez J."/>
            <person name="Ferrer M."/>
        </authorList>
    </citation>
    <scope>NUCLEOTIDE SEQUENCE</scope>
</reference>
<dbReference type="GO" id="GO:0003677">
    <property type="term" value="F:DNA binding"/>
    <property type="evidence" value="ECO:0007669"/>
    <property type="project" value="UniProtKB-KW"/>
</dbReference>
<evidence type="ECO:0000313" key="7">
    <source>
        <dbReference type="EMBL" id="EQD45542.1"/>
    </source>
</evidence>
<evidence type="ECO:0000256" key="2">
    <source>
        <dbReference type="ARBA" id="ARBA00022908"/>
    </source>
</evidence>
<dbReference type="InterPro" id="IPR053876">
    <property type="entry name" value="Phage_int_M"/>
</dbReference>
<proteinExistence type="inferred from homology"/>
<dbReference type="InterPro" id="IPR050808">
    <property type="entry name" value="Phage_Integrase"/>
</dbReference>
<dbReference type="InterPro" id="IPR011010">
    <property type="entry name" value="DNA_brk_join_enz"/>
</dbReference>
<dbReference type="EMBL" id="AUZZ01006694">
    <property type="protein sequence ID" value="EQD45542.1"/>
    <property type="molecule type" value="Genomic_DNA"/>
</dbReference>
<dbReference type="SUPFAM" id="SSF56349">
    <property type="entry name" value="DNA breaking-rejoining enzymes"/>
    <property type="match status" value="1"/>
</dbReference>
<dbReference type="Gene3D" id="1.10.150.130">
    <property type="match status" value="1"/>
</dbReference>
<feature type="domain" description="Integrase DNA-binding" evidence="5">
    <location>
        <begin position="7"/>
        <end position="87"/>
    </location>
</feature>
<dbReference type="Pfam" id="PF22022">
    <property type="entry name" value="Phage_int_M"/>
    <property type="match status" value="1"/>
</dbReference>
<dbReference type="InterPro" id="IPR010998">
    <property type="entry name" value="Integrase_recombinase_N"/>
</dbReference>
<evidence type="ECO:0000259" key="5">
    <source>
        <dbReference type="Pfam" id="PF13356"/>
    </source>
</evidence>
<gene>
    <name evidence="7" type="ORF">B2A_09268</name>
</gene>
<dbReference type="Pfam" id="PF13356">
    <property type="entry name" value="Arm-DNA-bind_3"/>
    <property type="match status" value="1"/>
</dbReference>
<dbReference type="InterPro" id="IPR038488">
    <property type="entry name" value="Integrase_DNA-bd_sf"/>
</dbReference>
<reference evidence="7" key="1">
    <citation type="submission" date="2013-08" db="EMBL/GenBank/DDBJ databases">
        <authorList>
            <person name="Mendez C."/>
            <person name="Richter M."/>
            <person name="Ferrer M."/>
            <person name="Sanchez J."/>
        </authorList>
    </citation>
    <scope>NUCLEOTIDE SEQUENCE</scope>
</reference>
<feature type="domain" description="Phage integrase central" evidence="6">
    <location>
        <begin position="104"/>
        <end position="191"/>
    </location>
</feature>
<evidence type="ECO:0000256" key="3">
    <source>
        <dbReference type="ARBA" id="ARBA00023125"/>
    </source>
</evidence>
<dbReference type="AlphaFoldDB" id="T0ZM61"/>
<organism evidence="7">
    <name type="scientific">mine drainage metagenome</name>
    <dbReference type="NCBI Taxonomy" id="410659"/>
    <lineage>
        <taxon>unclassified sequences</taxon>
        <taxon>metagenomes</taxon>
        <taxon>ecological metagenomes</taxon>
    </lineage>
</organism>
<dbReference type="InterPro" id="IPR025166">
    <property type="entry name" value="Integrase_DNA_bind_dom"/>
</dbReference>
<sequence length="213" mass="23019">MRTGEKLTERALKALKPTDRPYKAADGGGLHLYVTPAGGKLWRLKYRYAGKEKLLSFGPWPDVSLDEARASAADARAALREGSDPARGYRRGHGGSAGETMGVLAAAWADKQAWAPSTEKRERYLLAQWTPKLGDIPARVLTPADIRPVVLAIEAEGHGENARRALAQIGRVMRHAVALGHAERDVAADLGDVLAPVQSEKYATLTKPVRLPS</sequence>
<evidence type="ECO:0000256" key="1">
    <source>
        <dbReference type="ARBA" id="ARBA00008857"/>
    </source>
</evidence>
<dbReference type="GO" id="GO:0015074">
    <property type="term" value="P:DNA integration"/>
    <property type="evidence" value="ECO:0007669"/>
    <property type="project" value="UniProtKB-KW"/>
</dbReference>
<dbReference type="Gene3D" id="3.30.160.390">
    <property type="entry name" value="Integrase, DNA-binding domain"/>
    <property type="match status" value="1"/>
</dbReference>
<evidence type="ECO:0000259" key="6">
    <source>
        <dbReference type="Pfam" id="PF22022"/>
    </source>
</evidence>
<comment type="similarity">
    <text evidence="1">Belongs to the 'phage' integrase family.</text>
</comment>
<dbReference type="PANTHER" id="PTHR30629">
    <property type="entry name" value="PROPHAGE INTEGRASE"/>
    <property type="match status" value="1"/>
</dbReference>
<keyword evidence="2" id="KW-0229">DNA integration</keyword>
<name>T0ZM61_9ZZZZ</name>
<keyword evidence="3" id="KW-0238">DNA-binding</keyword>
<dbReference type="PANTHER" id="PTHR30629:SF2">
    <property type="entry name" value="PROPHAGE INTEGRASE INTS-RELATED"/>
    <property type="match status" value="1"/>
</dbReference>
<protein>
    <submittedName>
        <fullName evidence="7">Integrase family protein</fullName>
    </submittedName>
</protein>
<evidence type="ECO:0000256" key="4">
    <source>
        <dbReference type="SAM" id="MobiDB-lite"/>
    </source>
</evidence>